<reference evidence="3" key="1">
    <citation type="journal article" date="2015" name="Nat. Genet.">
        <title>The genome and transcriptome of the zoonotic hookworm Ancylostoma ceylanicum identify infection-specific gene families.</title>
        <authorList>
            <person name="Schwarz E.M."/>
            <person name="Hu Y."/>
            <person name="Antoshechkin I."/>
            <person name="Miller M.M."/>
            <person name="Sternberg P.W."/>
            <person name="Aroian R.V."/>
        </authorList>
    </citation>
    <scope>NUCLEOTIDE SEQUENCE</scope>
    <source>
        <strain evidence="3">HY135</strain>
    </source>
</reference>
<accession>A0A016WBH8</accession>
<evidence type="ECO:0000313" key="2">
    <source>
        <dbReference type="EMBL" id="EYC36363.1"/>
    </source>
</evidence>
<protein>
    <submittedName>
        <fullName evidence="2">Uncharacterized protein</fullName>
    </submittedName>
</protein>
<dbReference type="Proteomes" id="UP000024635">
    <property type="component" value="Unassembled WGS sequence"/>
</dbReference>
<feature type="region of interest" description="Disordered" evidence="1">
    <location>
        <begin position="1"/>
        <end position="22"/>
    </location>
</feature>
<feature type="compositionally biased region" description="Low complexity" evidence="1">
    <location>
        <begin position="11"/>
        <end position="22"/>
    </location>
</feature>
<proteinExistence type="predicted"/>
<name>A0A016WBH8_9BILA</name>
<dbReference type="EMBL" id="JARK01000504">
    <property type="protein sequence ID" value="EYC36363.1"/>
    <property type="molecule type" value="Genomic_DNA"/>
</dbReference>
<evidence type="ECO:0000313" key="3">
    <source>
        <dbReference type="Proteomes" id="UP000024635"/>
    </source>
</evidence>
<keyword evidence="3" id="KW-1185">Reference proteome</keyword>
<organism evidence="2 3">
    <name type="scientific">Ancylostoma ceylanicum</name>
    <dbReference type="NCBI Taxonomy" id="53326"/>
    <lineage>
        <taxon>Eukaryota</taxon>
        <taxon>Metazoa</taxon>
        <taxon>Ecdysozoa</taxon>
        <taxon>Nematoda</taxon>
        <taxon>Chromadorea</taxon>
        <taxon>Rhabditida</taxon>
        <taxon>Rhabditina</taxon>
        <taxon>Rhabditomorpha</taxon>
        <taxon>Strongyloidea</taxon>
        <taxon>Ancylostomatidae</taxon>
        <taxon>Ancylostomatinae</taxon>
        <taxon>Ancylostoma</taxon>
    </lineage>
</organism>
<comment type="caution">
    <text evidence="2">The sequence shown here is derived from an EMBL/GenBank/DDBJ whole genome shotgun (WGS) entry which is preliminary data.</text>
</comment>
<evidence type="ECO:0000256" key="1">
    <source>
        <dbReference type="SAM" id="MobiDB-lite"/>
    </source>
</evidence>
<dbReference type="AlphaFoldDB" id="A0A016WBH8"/>
<feature type="compositionally biased region" description="Polar residues" evidence="1">
    <location>
        <begin position="1"/>
        <end position="10"/>
    </location>
</feature>
<sequence>MTSVATLKQLSSNSKDLSGSSNSKDLSASISRHIFALFNLNWKQRDVFSPRTEIQCNFNVVGHKKKTGKDCSYTPFTWKFSEISEKERCDPGSSGEFLNPVNNLIFSEERLPLEDDSVIPSHTVPRGVRYSLKFELLGKEAATYSCSGSWYELLLS</sequence>
<gene>
    <name evidence="2" type="primary">Acey_s0904.g2967</name>
    <name evidence="2" type="ORF">Y032_0904g2967</name>
</gene>